<accession>A0A3G9JWR6</accession>
<dbReference type="KEGG" id="mvz:myaer102_10970"/>
<dbReference type="AlphaFoldDB" id="A0A3G9JWR6"/>
<protein>
    <submittedName>
        <fullName evidence="1">Uncharacterized protein</fullName>
    </submittedName>
</protein>
<dbReference type="EMBL" id="AP019314">
    <property type="protein sequence ID" value="BBH38594.1"/>
    <property type="molecule type" value="Genomic_DNA"/>
</dbReference>
<sequence>MINFGRATAAVFLPVIDLATLGDQYPFTSGGGSTIEKLTDLALGFALVSEKNDLNPFAINIRDIRFC</sequence>
<organism evidence="1 2">
    <name type="scientific">Microcystis viridis NIES-102</name>
    <dbReference type="NCBI Taxonomy" id="213615"/>
    <lineage>
        <taxon>Bacteria</taxon>
        <taxon>Bacillati</taxon>
        <taxon>Cyanobacteriota</taxon>
        <taxon>Cyanophyceae</taxon>
        <taxon>Oscillatoriophycideae</taxon>
        <taxon>Chroococcales</taxon>
        <taxon>Microcystaceae</taxon>
        <taxon>Microcystis</taxon>
    </lineage>
</organism>
<reference evidence="1 2" key="1">
    <citation type="submission" date="2018-11" db="EMBL/GenBank/DDBJ databases">
        <title>Complete genome sequence of Microcystis aeruginosa NIES-102.</title>
        <authorList>
            <person name="Yamaguchi H."/>
            <person name="Suzuki S."/>
            <person name="Kawachi M."/>
        </authorList>
    </citation>
    <scope>NUCLEOTIDE SEQUENCE [LARGE SCALE GENOMIC DNA]</scope>
    <source>
        <strain evidence="1 2">NIES-102</strain>
    </source>
</reference>
<dbReference type="Proteomes" id="UP000278152">
    <property type="component" value="Chromosome"/>
</dbReference>
<evidence type="ECO:0000313" key="2">
    <source>
        <dbReference type="Proteomes" id="UP000278152"/>
    </source>
</evidence>
<evidence type="ECO:0000313" key="1">
    <source>
        <dbReference type="EMBL" id="BBH38594.1"/>
    </source>
</evidence>
<gene>
    <name evidence="1" type="ORF">myaer102_10970</name>
</gene>
<name>A0A3G9JWR6_MICVR</name>
<proteinExistence type="predicted"/>